<dbReference type="AlphaFoldDB" id="A0A939IYI1"/>
<dbReference type="InterPro" id="IPR000086">
    <property type="entry name" value="NUDIX_hydrolase_dom"/>
</dbReference>
<dbReference type="PANTHER" id="PTHR43046:SF2">
    <property type="entry name" value="8-OXO-DGTP DIPHOSPHATASE-RELATED"/>
    <property type="match status" value="1"/>
</dbReference>
<evidence type="ECO:0000313" key="6">
    <source>
        <dbReference type="EMBL" id="MBN9645143.1"/>
    </source>
</evidence>
<evidence type="ECO:0000313" key="7">
    <source>
        <dbReference type="Proteomes" id="UP000664332"/>
    </source>
</evidence>
<dbReference type="PROSITE" id="PS51462">
    <property type="entry name" value="NUDIX"/>
    <property type="match status" value="1"/>
</dbReference>
<proteinExistence type="inferred from homology"/>
<evidence type="ECO:0000259" key="5">
    <source>
        <dbReference type="PROSITE" id="PS51462"/>
    </source>
</evidence>
<keyword evidence="7" id="KW-1185">Reference proteome</keyword>
<dbReference type="InterPro" id="IPR020084">
    <property type="entry name" value="NUDIX_hydrolase_CS"/>
</dbReference>
<dbReference type="PRINTS" id="PR00502">
    <property type="entry name" value="NUDIXFAMILY"/>
</dbReference>
<sequence>MTGGGNGWSAGPDGTRRWGRFGAAGLLLVADPDDGDTAATVLLQHRAAWTADGDTWGIPGGALEENENAVEAALRETEEETGISPADVSVHRAVTTAGPFPKDPHRPELAGGWTYTVVLATCPGRLDVVCNNESTALEWVEIEDVAGKNLLPAFADSWPRLKALIGYDPSTGGR</sequence>
<reference evidence="6" key="1">
    <citation type="submission" date="2021-03" db="EMBL/GenBank/DDBJ databases">
        <authorList>
            <person name="Sun Q."/>
        </authorList>
    </citation>
    <scope>NUCLEOTIDE SEQUENCE</scope>
    <source>
        <strain evidence="6">CCM 8862</strain>
    </source>
</reference>
<evidence type="ECO:0000256" key="1">
    <source>
        <dbReference type="ARBA" id="ARBA00001946"/>
    </source>
</evidence>
<keyword evidence="3 4" id="KW-0378">Hydrolase</keyword>
<accession>A0A939IYI1</accession>
<protein>
    <submittedName>
        <fullName evidence="6">NUDIX hydrolase</fullName>
    </submittedName>
</protein>
<dbReference type="EMBL" id="JAFLEQ010000017">
    <property type="protein sequence ID" value="MBN9645143.1"/>
    <property type="molecule type" value="Genomic_DNA"/>
</dbReference>
<dbReference type="Pfam" id="PF00293">
    <property type="entry name" value="NUDIX"/>
    <property type="match status" value="1"/>
</dbReference>
<comment type="similarity">
    <text evidence="2 4">Belongs to the Nudix hydrolase family.</text>
</comment>
<comment type="cofactor">
    <cofactor evidence="1">
        <name>Mg(2+)</name>
        <dbReference type="ChEBI" id="CHEBI:18420"/>
    </cofactor>
</comment>
<feature type="domain" description="Nudix hydrolase" evidence="5">
    <location>
        <begin position="19"/>
        <end position="168"/>
    </location>
</feature>
<dbReference type="InterPro" id="IPR015797">
    <property type="entry name" value="NUDIX_hydrolase-like_dom_sf"/>
</dbReference>
<evidence type="ECO:0000256" key="2">
    <source>
        <dbReference type="ARBA" id="ARBA00005582"/>
    </source>
</evidence>
<evidence type="ECO:0000256" key="4">
    <source>
        <dbReference type="RuleBase" id="RU003476"/>
    </source>
</evidence>
<dbReference type="PROSITE" id="PS00893">
    <property type="entry name" value="NUDIX_BOX"/>
    <property type="match status" value="1"/>
</dbReference>
<dbReference type="GO" id="GO:0016787">
    <property type="term" value="F:hydrolase activity"/>
    <property type="evidence" value="ECO:0007669"/>
    <property type="project" value="UniProtKB-KW"/>
</dbReference>
<gene>
    <name evidence="6" type="ORF">JZY06_11060</name>
</gene>
<dbReference type="PANTHER" id="PTHR43046">
    <property type="entry name" value="GDP-MANNOSE MANNOSYL HYDROLASE"/>
    <property type="match status" value="1"/>
</dbReference>
<dbReference type="Gene3D" id="3.90.79.10">
    <property type="entry name" value="Nucleoside Triphosphate Pyrophosphohydrolase"/>
    <property type="match status" value="1"/>
</dbReference>
<organism evidence="6 7">
    <name type="scientific">Corynebacterium mendelii</name>
    <dbReference type="NCBI Taxonomy" id="2765362"/>
    <lineage>
        <taxon>Bacteria</taxon>
        <taxon>Bacillati</taxon>
        <taxon>Actinomycetota</taxon>
        <taxon>Actinomycetes</taxon>
        <taxon>Mycobacteriales</taxon>
        <taxon>Corynebacteriaceae</taxon>
        <taxon>Corynebacterium</taxon>
    </lineage>
</organism>
<comment type="caution">
    <text evidence="6">The sequence shown here is derived from an EMBL/GenBank/DDBJ whole genome shotgun (WGS) entry which is preliminary data.</text>
</comment>
<evidence type="ECO:0000256" key="3">
    <source>
        <dbReference type="ARBA" id="ARBA00022801"/>
    </source>
</evidence>
<dbReference type="Proteomes" id="UP000664332">
    <property type="component" value="Unassembled WGS sequence"/>
</dbReference>
<dbReference type="RefSeq" id="WP_207279616.1">
    <property type="nucleotide sequence ID" value="NZ_JAFLEQ010000017.1"/>
</dbReference>
<dbReference type="InterPro" id="IPR020476">
    <property type="entry name" value="Nudix_hydrolase"/>
</dbReference>
<name>A0A939IYI1_9CORY</name>
<dbReference type="SUPFAM" id="SSF55811">
    <property type="entry name" value="Nudix"/>
    <property type="match status" value="1"/>
</dbReference>